<dbReference type="InParanoid" id="Q23VW5"/>
<dbReference type="AlphaFoldDB" id="Q23VW5"/>
<name>Q23VW5_TETTS</name>
<evidence type="ECO:0000313" key="2">
    <source>
        <dbReference type="Proteomes" id="UP000009168"/>
    </source>
</evidence>
<organism evidence="1 2">
    <name type="scientific">Tetrahymena thermophila (strain SB210)</name>
    <dbReference type="NCBI Taxonomy" id="312017"/>
    <lineage>
        <taxon>Eukaryota</taxon>
        <taxon>Sar</taxon>
        <taxon>Alveolata</taxon>
        <taxon>Ciliophora</taxon>
        <taxon>Intramacronucleata</taxon>
        <taxon>Oligohymenophorea</taxon>
        <taxon>Hymenostomatida</taxon>
        <taxon>Tetrahymenina</taxon>
        <taxon>Tetrahymenidae</taxon>
        <taxon>Tetrahymena</taxon>
    </lineage>
</organism>
<gene>
    <name evidence="1" type="ORF">TTHERM_00794660</name>
</gene>
<dbReference type="HOGENOM" id="CLU_2163477_0_0_1"/>
<dbReference type="OrthoDB" id="284875at2759"/>
<dbReference type="KEGG" id="tet:TTHERM_00794660"/>
<evidence type="ECO:0000313" key="1">
    <source>
        <dbReference type="EMBL" id="EAS00740.1"/>
    </source>
</evidence>
<dbReference type="RefSeq" id="XP_001020985.1">
    <property type="nucleotide sequence ID" value="XM_001020985.2"/>
</dbReference>
<proteinExistence type="predicted"/>
<dbReference type="EMBL" id="GG662609">
    <property type="protein sequence ID" value="EAS00740.1"/>
    <property type="molecule type" value="Genomic_DNA"/>
</dbReference>
<reference evidence="2" key="1">
    <citation type="journal article" date="2006" name="PLoS Biol.">
        <title>Macronuclear genome sequence of the ciliate Tetrahymena thermophila, a model eukaryote.</title>
        <authorList>
            <person name="Eisen J.A."/>
            <person name="Coyne R.S."/>
            <person name="Wu M."/>
            <person name="Wu D."/>
            <person name="Thiagarajan M."/>
            <person name="Wortman J.R."/>
            <person name="Badger J.H."/>
            <person name="Ren Q."/>
            <person name="Amedeo P."/>
            <person name="Jones K.M."/>
            <person name="Tallon L.J."/>
            <person name="Delcher A.L."/>
            <person name="Salzberg S.L."/>
            <person name="Silva J.C."/>
            <person name="Haas B.J."/>
            <person name="Majoros W.H."/>
            <person name="Farzad M."/>
            <person name="Carlton J.M."/>
            <person name="Smith R.K. Jr."/>
            <person name="Garg J."/>
            <person name="Pearlman R.E."/>
            <person name="Karrer K.M."/>
            <person name="Sun L."/>
            <person name="Manning G."/>
            <person name="Elde N.C."/>
            <person name="Turkewitz A.P."/>
            <person name="Asai D.J."/>
            <person name="Wilkes D.E."/>
            <person name="Wang Y."/>
            <person name="Cai H."/>
            <person name="Collins K."/>
            <person name="Stewart B.A."/>
            <person name="Lee S.R."/>
            <person name="Wilamowska K."/>
            <person name="Weinberg Z."/>
            <person name="Ruzzo W.L."/>
            <person name="Wloga D."/>
            <person name="Gaertig J."/>
            <person name="Frankel J."/>
            <person name="Tsao C.-C."/>
            <person name="Gorovsky M.A."/>
            <person name="Keeling P.J."/>
            <person name="Waller R.F."/>
            <person name="Patron N.J."/>
            <person name="Cherry J.M."/>
            <person name="Stover N.A."/>
            <person name="Krieger C.J."/>
            <person name="del Toro C."/>
            <person name="Ryder H.F."/>
            <person name="Williamson S.C."/>
            <person name="Barbeau R.A."/>
            <person name="Hamilton E.P."/>
            <person name="Orias E."/>
        </authorList>
    </citation>
    <scope>NUCLEOTIDE SEQUENCE [LARGE SCALE GENOMIC DNA]</scope>
    <source>
        <strain evidence="2">SB210</strain>
    </source>
</reference>
<dbReference type="GeneID" id="7845975"/>
<sequence>MDIKLVKEFENFVNQIQPTLSKIEKQYNNQAVAVEKSCFNKANNQEHKFVECMIKNSDAYQKAFKSLEYHINYWKNTTFLCFQNSPNDLSNCKQEASKTLEQYIHKCFKDI</sequence>
<protein>
    <submittedName>
        <fullName evidence="1">Uncharacterized protein</fullName>
    </submittedName>
</protein>
<keyword evidence="2" id="KW-1185">Reference proteome</keyword>
<dbReference type="OMA" id="EYHINYW"/>
<dbReference type="Proteomes" id="UP000009168">
    <property type="component" value="Unassembled WGS sequence"/>
</dbReference>
<accession>Q23VW5</accession>